<sequence length="31" mass="3462">MLYVGAVIGKNSLTAGRCSNPKYATYLDYEY</sequence>
<organism evidence="1 2">
    <name type="scientific">Haloquadratum walsbyi J07HQW2</name>
    <dbReference type="NCBI Taxonomy" id="1238425"/>
    <lineage>
        <taxon>Archaea</taxon>
        <taxon>Methanobacteriati</taxon>
        <taxon>Methanobacteriota</taxon>
        <taxon>Stenosarchaea group</taxon>
        <taxon>Halobacteria</taxon>
        <taxon>Halobacteriales</taxon>
        <taxon>Haloferacaceae</taxon>
        <taxon>Haloquadratum</taxon>
    </lineage>
</organism>
<evidence type="ECO:0000313" key="2">
    <source>
        <dbReference type="Proteomes" id="UP000030710"/>
    </source>
</evidence>
<gene>
    <name evidence="1" type="ORF">J07HQW2_01836</name>
</gene>
<evidence type="ECO:0000313" key="1">
    <source>
        <dbReference type="EMBL" id="ERG95381.1"/>
    </source>
</evidence>
<dbReference type="EMBL" id="KE356561">
    <property type="protein sequence ID" value="ERG95381.1"/>
    <property type="molecule type" value="Genomic_DNA"/>
</dbReference>
<dbReference type="HOGENOM" id="CLU_3394506_0_0_2"/>
<proteinExistence type="predicted"/>
<protein>
    <submittedName>
        <fullName evidence="1">Uncharacterized protein</fullName>
    </submittedName>
</protein>
<name>U1PSQ5_9EURY</name>
<accession>U1PSQ5</accession>
<dbReference type="AlphaFoldDB" id="U1PSQ5"/>
<reference evidence="1 2" key="1">
    <citation type="journal article" date="2013" name="PLoS ONE">
        <title>Assembly-driven community genomics of a hypersaline microbial ecosystem.</title>
        <authorList>
            <person name="Podell S."/>
            <person name="Ugalde J.A."/>
            <person name="Narasingarao P."/>
            <person name="Banfield J.F."/>
            <person name="Heidelberg K.B."/>
            <person name="Allen E.E."/>
        </authorList>
    </citation>
    <scope>NUCLEOTIDE SEQUENCE [LARGE SCALE GENOMIC DNA]</scope>
    <source>
        <strain evidence="2">J07HQW2</strain>
    </source>
</reference>
<dbReference type="Proteomes" id="UP000030710">
    <property type="component" value="Unassembled WGS sequence"/>
</dbReference>